<proteinExistence type="predicted"/>
<feature type="transmembrane region" description="Helical" evidence="1">
    <location>
        <begin position="34"/>
        <end position="53"/>
    </location>
</feature>
<reference evidence="2 3" key="1">
    <citation type="submission" date="2020-01" db="EMBL/GenBank/DDBJ databases">
        <authorList>
            <person name="Gulvik C.A."/>
            <person name="Batra D.G."/>
        </authorList>
    </citation>
    <scope>NUCLEOTIDE SEQUENCE [LARGE SCALE GENOMIC DNA]</scope>
    <source>
        <strain evidence="2 3">W9323</strain>
    </source>
</reference>
<dbReference type="Proteomes" id="UP000503088">
    <property type="component" value="Chromosome"/>
</dbReference>
<organism evidence="2 3">
    <name type="scientific">Kroppenstedtia pulmonis</name>
    <dbReference type="NCBI Taxonomy" id="1380685"/>
    <lineage>
        <taxon>Bacteria</taxon>
        <taxon>Bacillati</taxon>
        <taxon>Bacillota</taxon>
        <taxon>Bacilli</taxon>
        <taxon>Bacillales</taxon>
        <taxon>Thermoactinomycetaceae</taxon>
        <taxon>Kroppenstedtia</taxon>
    </lineage>
</organism>
<keyword evidence="1" id="KW-0472">Membrane</keyword>
<evidence type="ECO:0000256" key="1">
    <source>
        <dbReference type="SAM" id="Phobius"/>
    </source>
</evidence>
<name>A0A7D3XI70_9BACL</name>
<accession>A0A7D3XI70</accession>
<dbReference type="KEGG" id="kpul:GXN76_04450"/>
<dbReference type="RefSeq" id="WP_173220877.1">
    <property type="nucleotide sequence ID" value="NZ_CP048104.1"/>
</dbReference>
<dbReference type="AlphaFoldDB" id="A0A7D3XI70"/>
<gene>
    <name evidence="2" type="ORF">GXN76_04450</name>
</gene>
<dbReference type="EMBL" id="CP048104">
    <property type="protein sequence ID" value="QKG83799.1"/>
    <property type="molecule type" value="Genomic_DNA"/>
</dbReference>
<protein>
    <submittedName>
        <fullName evidence="2">Uncharacterized protein</fullName>
    </submittedName>
</protein>
<evidence type="ECO:0000313" key="3">
    <source>
        <dbReference type="Proteomes" id="UP000503088"/>
    </source>
</evidence>
<keyword evidence="1" id="KW-1133">Transmembrane helix</keyword>
<feature type="transmembrane region" description="Helical" evidence="1">
    <location>
        <begin position="60"/>
        <end position="79"/>
    </location>
</feature>
<keyword evidence="3" id="KW-1185">Reference proteome</keyword>
<sequence length="565" mass="64706">MLLLSFLLALLFITLTPSTWKHRWRDRSFITWQVLRYLAGVAYGGFTWYVAVIDQSVSAYVAYYGWVVAGGLILDAVLYSEHDRRTPNRSASIGGVVGILLVLGLLYSWLIYPITITKDQYEIVNGKVSEKDLEPMNEQNIPVVPREYAVYKTEKVLGKVKNYFYYDVGEPAIQKISGKLYWVTPLEYKGFFKWWRAGETPGYITMSAEDPRSDARFVEAKMKYTPSAYLGDNLLRHIRKQYPDIVIMGTSFEPDEKGKPYYAVSYGYYHNYRDTRDVNGVILVEPQSGKMKQYPLKQVPDFVDQVIPYEVAQERNEWFGLYKHGWFNSWMGKRDVSRPTDWDGINELVAVFDRRGDMHWVTDHTRDEAKSGSMVGYTMLNSRTGELTFYHGANGMLNGKSAIHVVEKTFREKRWQGTTPSLYNIYGEFTWVVPTVDSNGVLRQFVLVDAQDEKVLGSGDSKSEAFNNYQYAISTYLDGDDATPTTAAKITKVKGKVAAVHKTVKQDDTLVQFLLEGEDTIFTIYTSKSPYALFLEKGHKVEVEYIDTEELHVAVKTMKNVTLDK</sequence>
<keyword evidence="1" id="KW-0812">Transmembrane</keyword>
<evidence type="ECO:0000313" key="2">
    <source>
        <dbReference type="EMBL" id="QKG83799.1"/>
    </source>
</evidence>
<feature type="transmembrane region" description="Helical" evidence="1">
    <location>
        <begin position="91"/>
        <end position="112"/>
    </location>
</feature>